<feature type="binding site" evidence="15">
    <location>
        <position position="467"/>
    </location>
    <ligand>
        <name>Mg(2+)</name>
        <dbReference type="ChEBI" id="CHEBI:18420"/>
        <note>shared with alpha subunit</note>
    </ligand>
</feature>
<evidence type="ECO:0000256" key="11">
    <source>
        <dbReference type="ARBA" id="ARBA00022884"/>
    </source>
</evidence>
<evidence type="ECO:0000259" key="17">
    <source>
        <dbReference type="PROSITE" id="PS50886"/>
    </source>
</evidence>
<dbReference type="InterPro" id="IPR002547">
    <property type="entry name" value="tRNA-bd_dom"/>
</dbReference>
<evidence type="ECO:0000256" key="6">
    <source>
        <dbReference type="ARBA" id="ARBA00022598"/>
    </source>
</evidence>
<evidence type="ECO:0000256" key="3">
    <source>
        <dbReference type="ARBA" id="ARBA00011209"/>
    </source>
</evidence>
<evidence type="ECO:0000256" key="15">
    <source>
        <dbReference type="HAMAP-Rule" id="MF_00283"/>
    </source>
</evidence>
<dbReference type="Pfam" id="PF03483">
    <property type="entry name" value="B3_4"/>
    <property type="match status" value="1"/>
</dbReference>
<evidence type="ECO:0000256" key="13">
    <source>
        <dbReference type="ARBA" id="ARBA00023146"/>
    </source>
</evidence>
<dbReference type="GO" id="GO:0000287">
    <property type="term" value="F:magnesium ion binding"/>
    <property type="evidence" value="ECO:0007669"/>
    <property type="project" value="UniProtKB-UniRule"/>
</dbReference>
<comment type="subunit">
    <text evidence="3 15">Tetramer of two alpha and two beta subunits.</text>
</comment>
<dbReference type="GO" id="GO:0000049">
    <property type="term" value="F:tRNA binding"/>
    <property type="evidence" value="ECO:0007669"/>
    <property type="project" value="UniProtKB-UniRule"/>
</dbReference>
<keyword evidence="8 15" id="KW-0547">Nucleotide-binding</keyword>
<organism evidence="20 21">
    <name type="scientific">Marisediminicola antarctica</name>
    <dbReference type="NCBI Taxonomy" id="674079"/>
    <lineage>
        <taxon>Bacteria</taxon>
        <taxon>Bacillati</taxon>
        <taxon>Actinomycetota</taxon>
        <taxon>Actinomycetes</taxon>
        <taxon>Micrococcales</taxon>
        <taxon>Microbacteriaceae</taxon>
        <taxon>Marisediminicola</taxon>
    </lineage>
</organism>
<feature type="domain" description="B5" evidence="19">
    <location>
        <begin position="414"/>
        <end position="489"/>
    </location>
</feature>
<evidence type="ECO:0000256" key="7">
    <source>
        <dbReference type="ARBA" id="ARBA00022723"/>
    </source>
</evidence>
<dbReference type="GO" id="GO:0005524">
    <property type="term" value="F:ATP binding"/>
    <property type="evidence" value="ECO:0007669"/>
    <property type="project" value="UniProtKB-UniRule"/>
</dbReference>
<dbReference type="SUPFAM" id="SSF54991">
    <property type="entry name" value="Anticodon-binding domain of PheRS"/>
    <property type="match status" value="1"/>
</dbReference>
<dbReference type="Gene3D" id="3.30.70.380">
    <property type="entry name" value="Ferrodoxin-fold anticodon-binding domain"/>
    <property type="match status" value="1"/>
</dbReference>
<comment type="similarity">
    <text evidence="2 15">Belongs to the phenylalanyl-tRNA synthetase beta subunit family. Type 1 subfamily.</text>
</comment>
<dbReference type="SUPFAM" id="SSF46955">
    <property type="entry name" value="Putative DNA-binding domain"/>
    <property type="match status" value="1"/>
</dbReference>
<comment type="cofactor">
    <cofactor evidence="15">
        <name>Mg(2+)</name>
        <dbReference type="ChEBI" id="CHEBI:18420"/>
    </cofactor>
    <text evidence="15">Binds 2 magnesium ions per tetramer.</text>
</comment>
<dbReference type="Pfam" id="PF01588">
    <property type="entry name" value="tRNA_bind"/>
    <property type="match status" value="1"/>
</dbReference>
<dbReference type="EC" id="6.1.1.20" evidence="15"/>
<dbReference type="InterPro" id="IPR005147">
    <property type="entry name" value="tRNA_synthase_B5-dom"/>
</dbReference>
<evidence type="ECO:0000313" key="21">
    <source>
        <dbReference type="Proteomes" id="UP000464507"/>
    </source>
</evidence>
<dbReference type="SUPFAM" id="SSF55681">
    <property type="entry name" value="Class II aaRS and biotin synthetases"/>
    <property type="match status" value="1"/>
</dbReference>
<dbReference type="Proteomes" id="UP000464507">
    <property type="component" value="Chromosome"/>
</dbReference>
<dbReference type="OrthoDB" id="9805455at2"/>
<evidence type="ECO:0000259" key="19">
    <source>
        <dbReference type="PROSITE" id="PS51483"/>
    </source>
</evidence>
<evidence type="ECO:0000256" key="12">
    <source>
        <dbReference type="ARBA" id="ARBA00022917"/>
    </source>
</evidence>
<dbReference type="Gene3D" id="2.40.50.140">
    <property type="entry name" value="Nucleic acid-binding proteins"/>
    <property type="match status" value="1"/>
</dbReference>
<feature type="domain" description="FDX-ACB" evidence="18">
    <location>
        <begin position="740"/>
        <end position="833"/>
    </location>
</feature>
<evidence type="ECO:0000256" key="9">
    <source>
        <dbReference type="ARBA" id="ARBA00022840"/>
    </source>
</evidence>
<dbReference type="SUPFAM" id="SSF56037">
    <property type="entry name" value="PheT/TilS domain"/>
    <property type="match status" value="1"/>
</dbReference>
<dbReference type="InterPro" id="IPR005146">
    <property type="entry name" value="B3/B4_tRNA-bd"/>
</dbReference>
<dbReference type="InterPro" id="IPR005121">
    <property type="entry name" value="Fdx_antiC-bd"/>
</dbReference>
<evidence type="ECO:0000313" key="20">
    <source>
        <dbReference type="EMBL" id="QHO70414.1"/>
    </source>
</evidence>
<reference evidence="20 21" key="1">
    <citation type="submission" date="2016-09" db="EMBL/GenBank/DDBJ databases">
        <title>Complete genome sequence of microbes from the polar regions.</title>
        <authorList>
            <person name="Liao L."/>
            <person name="Chen B."/>
        </authorList>
    </citation>
    <scope>NUCLEOTIDE SEQUENCE [LARGE SCALE GENOMIC DNA]</scope>
    <source>
        <strain evidence="20 21">ZS314</strain>
    </source>
</reference>
<dbReference type="Gene3D" id="3.50.40.10">
    <property type="entry name" value="Phenylalanyl-trna Synthetase, Chain B, domain 3"/>
    <property type="match status" value="1"/>
</dbReference>
<evidence type="ECO:0000256" key="4">
    <source>
        <dbReference type="ARBA" id="ARBA00022490"/>
    </source>
</evidence>
<dbReference type="SMART" id="SM00873">
    <property type="entry name" value="B3_4"/>
    <property type="match status" value="1"/>
</dbReference>
<dbReference type="InterPro" id="IPR033714">
    <property type="entry name" value="tRNA_bind_bactPheRS"/>
</dbReference>
<dbReference type="Gene3D" id="3.30.56.10">
    <property type="match status" value="2"/>
</dbReference>
<dbReference type="InterPro" id="IPR045864">
    <property type="entry name" value="aa-tRNA-synth_II/BPL/LPL"/>
</dbReference>
<keyword evidence="21" id="KW-1185">Reference proteome</keyword>
<dbReference type="AlphaFoldDB" id="A0A7L5AM86"/>
<dbReference type="PROSITE" id="PS51447">
    <property type="entry name" value="FDX_ACB"/>
    <property type="match status" value="1"/>
</dbReference>
<dbReference type="PROSITE" id="PS50886">
    <property type="entry name" value="TRBD"/>
    <property type="match status" value="1"/>
</dbReference>
<dbReference type="PROSITE" id="PS51483">
    <property type="entry name" value="B5"/>
    <property type="match status" value="1"/>
</dbReference>
<keyword evidence="13 15" id="KW-0030">Aminoacyl-tRNA synthetase</keyword>
<keyword evidence="12 15" id="KW-0648">Protein biosynthesis</keyword>
<evidence type="ECO:0000256" key="14">
    <source>
        <dbReference type="ARBA" id="ARBA00049255"/>
    </source>
</evidence>
<keyword evidence="11 16" id="KW-0694">RNA-binding</keyword>
<dbReference type="Pfam" id="PF17759">
    <property type="entry name" value="tRNA_synthFbeta"/>
    <property type="match status" value="1"/>
</dbReference>
<dbReference type="SUPFAM" id="SSF50249">
    <property type="entry name" value="Nucleic acid-binding proteins"/>
    <property type="match status" value="1"/>
</dbReference>
<dbReference type="InterPro" id="IPR045060">
    <property type="entry name" value="Phe-tRNA-ligase_IIc_bsu"/>
</dbReference>
<dbReference type="InterPro" id="IPR009061">
    <property type="entry name" value="DNA-bd_dom_put_sf"/>
</dbReference>
<comment type="caution">
    <text evidence="15">Lacks conserved residue(s) required for the propagation of feature annotation.</text>
</comment>
<feature type="binding site" evidence="15">
    <location>
        <position position="477"/>
    </location>
    <ligand>
        <name>Mg(2+)</name>
        <dbReference type="ChEBI" id="CHEBI:18420"/>
        <note>shared with alpha subunit</note>
    </ligand>
</feature>
<keyword evidence="4 15" id="KW-0963">Cytoplasm</keyword>
<gene>
    <name evidence="15" type="primary">pheT</name>
    <name evidence="20" type="ORF">BHD05_12950</name>
</gene>
<dbReference type="CDD" id="cd00769">
    <property type="entry name" value="PheRS_beta_core"/>
    <property type="match status" value="1"/>
</dbReference>
<keyword evidence="9 15" id="KW-0067">ATP-binding</keyword>
<keyword evidence="5 16" id="KW-0820">tRNA-binding</keyword>
<dbReference type="Pfam" id="PF03147">
    <property type="entry name" value="FDX-ACB"/>
    <property type="match status" value="1"/>
</dbReference>
<dbReference type="GO" id="GO:0006432">
    <property type="term" value="P:phenylalanyl-tRNA aminoacylation"/>
    <property type="evidence" value="ECO:0007669"/>
    <property type="project" value="UniProtKB-UniRule"/>
</dbReference>
<feature type="domain" description="TRNA-binding" evidence="17">
    <location>
        <begin position="40"/>
        <end position="154"/>
    </location>
</feature>
<evidence type="ECO:0000256" key="2">
    <source>
        <dbReference type="ARBA" id="ARBA00008653"/>
    </source>
</evidence>
<accession>A0A7L5AM86</accession>
<evidence type="ECO:0000256" key="8">
    <source>
        <dbReference type="ARBA" id="ARBA00022741"/>
    </source>
</evidence>
<keyword evidence="6 15" id="KW-0436">Ligase</keyword>
<comment type="subcellular location">
    <subcellularLocation>
        <location evidence="1 15">Cytoplasm</location>
    </subcellularLocation>
</comment>
<evidence type="ECO:0000256" key="1">
    <source>
        <dbReference type="ARBA" id="ARBA00004496"/>
    </source>
</evidence>
<dbReference type="SMART" id="SM00896">
    <property type="entry name" value="FDX-ACB"/>
    <property type="match status" value="1"/>
</dbReference>
<dbReference type="GO" id="GO:0004826">
    <property type="term" value="F:phenylalanine-tRNA ligase activity"/>
    <property type="evidence" value="ECO:0007669"/>
    <property type="project" value="UniProtKB-UniRule"/>
</dbReference>
<evidence type="ECO:0000256" key="5">
    <source>
        <dbReference type="ARBA" id="ARBA00022555"/>
    </source>
</evidence>
<dbReference type="RefSeq" id="WP_161886799.1">
    <property type="nucleotide sequence ID" value="NZ_CP017146.1"/>
</dbReference>
<sequence>MRVPLSWLAEFVDLVPGSSTDDIHAALVKVGLEEEGVHGFELSGPIVVGAVLEFVDEPQTNGKTIRWCQVDVGEDVPRGIVCGAHNFAAGDKVVVSLPGAVLPGPFPIAARTTYGHVSDGMIASAKELGLGEEHAGILVLSTLGLDPAVGADAVALLGLDDSAVEVNVTPDRGYAFSIRGIAREYSHATGATFRDPAAGVPAHDRAEGAAVFPVAIDDRAPIRGRTGSTVFVTRVVRGVDPTRPTPAWMVARLTLAGIRSISLVVDITNYVMLELGQPVHGYDLDKLAGGITVRRAEPGESIVTLDDQTRKLHPEDLLITDGSGPIGIAGVMGGATTEIGTGTVNVLVEAANFDPVSIARSARRHKLPSEASRRFERGVDPYVAAPAAARVVQLLEQLAGGTADDLGSSHTTHLAATGIELPTGYVSGLIGVDYSDEEILSSLAEIGGAIVPSDRGLVVAPPSWRPDLTDKATLAEEVARIVGYDRIPSVLPTAPPGRGLTRAQRLRRSAAQQLAAGGSTEVNAYPFVSKFSNDTFGAASAGPVAAVKLANPLDGEVPWLRTSLTPGLIEVARRNLSRGLTDLALFEIGTVFLPEAGVEYGSGPLPIGNARPSVEVLAELNASIPPQPRHAGGLFLGNAVGKQAGQAAITASVADALTAVRQLASALAVTIDVRQGSHQAMHPGRTAELLVDGHTVGHAGELLPTLAAELDLPRVVAVWEVDLDALIRLAPVSVTPTPIATLPAATQDLSLVVPVGFPASEVLAAVVEGAGPLLEDARLSDDYRGSGIADGARSLTFALRFRASDRTLTAKEATDAKLAGAAVAAERFGATIRE</sequence>
<dbReference type="GO" id="GO:0009328">
    <property type="term" value="C:phenylalanine-tRNA ligase complex"/>
    <property type="evidence" value="ECO:0007669"/>
    <property type="project" value="TreeGrafter"/>
</dbReference>
<dbReference type="PANTHER" id="PTHR10947:SF0">
    <property type="entry name" value="PHENYLALANINE--TRNA LIGASE BETA SUBUNIT"/>
    <property type="match status" value="1"/>
</dbReference>
<comment type="catalytic activity">
    <reaction evidence="14 15">
        <text>tRNA(Phe) + L-phenylalanine + ATP = L-phenylalanyl-tRNA(Phe) + AMP + diphosphate + H(+)</text>
        <dbReference type="Rhea" id="RHEA:19413"/>
        <dbReference type="Rhea" id="RHEA-COMP:9668"/>
        <dbReference type="Rhea" id="RHEA-COMP:9699"/>
        <dbReference type="ChEBI" id="CHEBI:15378"/>
        <dbReference type="ChEBI" id="CHEBI:30616"/>
        <dbReference type="ChEBI" id="CHEBI:33019"/>
        <dbReference type="ChEBI" id="CHEBI:58095"/>
        <dbReference type="ChEBI" id="CHEBI:78442"/>
        <dbReference type="ChEBI" id="CHEBI:78531"/>
        <dbReference type="ChEBI" id="CHEBI:456215"/>
        <dbReference type="EC" id="6.1.1.20"/>
    </reaction>
</comment>
<dbReference type="EMBL" id="CP017146">
    <property type="protein sequence ID" value="QHO70414.1"/>
    <property type="molecule type" value="Genomic_DNA"/>
</dbReference>
<feature type="binding site" evidence="15">
    <location>
        <position position="476"/>
    </location>
    <ligand>
        <name>Mg(2+)</name>
        <dbReference type="ChEBI" id="CHEBI:18420"/>
        <note>shared with alpha subunit</note>
    </ligand>
</feature>
<protein>
    <recommendedName>
        <fullName evidence="15">Phenylalanine--tRNA ligase beta subunit</fullName>
        <ecNumber evidence="15">6.1.1.20</ecNumber>
    </recommendedName>
    <alternativeName>
        <fullName evidence="15">Phenylalanyl-tRNA synthetase beta subunit</fullName>
        <shortName evidence="15">PheRS</shortName>
    </alternativeName>
</protein>
<dbReference type="Gene3D" id="3.30.930.10">
    <property type="entry name" value="Bira Bifunctional Protein, Domain 2"/>
    <property type="match status" value="1"/>
</dbReference>
<dbReference type="HAMAP" id="MF_00283">
    <property type="entry name" value="Phe_tRNA_synth_beta1"/>
    <property type="match status" value="1"/>
</dbReference>
<evidence type="ECO:0000259" key="18">
    <source>
        <dbReference type="PROSITE" id="PS51447"/>
    </source>
</evidence>
<dbReference type="CDD" id="cd02796">
    <property type="entry name" value="tRNA_bind_bactPheRS"/>
    <property type="match status" value="1"/>
</dbReference>
<keyword evidence="7 15" id="KW-0479">Metal-binding</keyword>
<dbReference type="KEGG" id="mant:BHD05_12950"/>
<keyword evidence="10 15" id="KW-0460">Magnesium</keyword>
<dbReference type="InterPro" id="IPR012340">
    <property type="entry name" value="NA-bd_OB-fold"/>
</dbReference>
<dbReference type="InterPro" id="IPR036690">
    <property type="entry name" value="Fdx_antiC-bd_sf"/>
</dbReference>
<proteinExistence type="inferred from homology"/>
<dbReference type="InterPro" id="IPR041616">
    <property type="entry name" value="PheRS_beta_core"/>
</dbReference>
<dbReference type="Pfam" id="PF03484">
    <property type="entry name" value="B5"/>
    <property type="match status" value="1"/>
</dbReference>
<dbReference type="SMART" id="SM00874">
    <property type="entry name" value="B5"/>
    <property type="match status" value="1"/>
</dbReference>
<evidence type="ECO:0000256" key="16">
    <source>
        <dbReference type="PROSITE-ProRule" id="PRU00209"/>
    </source>
</evidence>
<dbReference type="InterPro" id="IPR004532">
    <property type="entry name" value="Phe-tRNA-ligase_IIc_bsu_bact"/>
</dbReference>
<name>A0A7L5AM86_9MICO</name>
<evidence type="ECO:0000256" key="10">
    <source>
        <dbReference type="ARBA" id="ARBA00022842"/>
    </source>
</evidence>
<dbReference type="InterPro" id="IPR020825">
    <property type="entry name" value="Phe-tRNA_synthase-like_B3/B4"/>
</dbReference>
<dbReference type="PANTHER" id="PTHR10947">
    <property type="entry name" value="PHENYLALANYL-TRNA SYNTHETASE BETA CHAIN AND LEUCINE-RICH REPEAT-CONTAINING PROTEIN 47"/>
    <property type="match status" value="1"/>
</dbReference>
<dbReference type="NCBIfam" id="TIGR00472">
    <property type="entry name" value="pheT_bact"/>
    <property type="match status" value="1"/>
</dbReference>